<dbReference type="PANTHER" id="PTHR43033:SF1">
    <property type="entry name" value="TRNA(ILE)-LYSIDINE SYNTHASE-RELATED"/>
    <property type="match status" value="1"/>
</dbReference>
<protein>
    <recommendedName>
        <fullName evidence="1">tRNA(Ile)-lysidine synthetase</fullName>
        <ecNumber evidence="1">6.3.4.19</ecNumber>
    </recommendedName>
</protein>
<evidence type="ECO:0000256" key="3">
    <source>
        <dbReference type="ARBA" id="ARBA00022694"/>
    </source>
</evidence>
<dbReference type="Pfam" id="PF01171">
    <property type="entry name" value="ATP_bind_3"/>
    <property type="match status" value="1"/>
</dbReference>
<dbReference type="GO" id="GO:0032267">
    <property type="term" value="F:tRNA(Ile)-lysidine synthase activity"/>
    <property type="evidence" value="ECO:0007669"/>
    <property type="project" value="UniProtKB-EC"/>
</dbReference>
<dbReference type="NCBIfam" id="TIGR02432">
    <property type="entry name" value="lysidine_TilS_N"/>
    <property type="match status" value="1"/>
</dbReference>
<dbReference type="InterPro" id="IPR012094">
    <property type="entry name" value="tRNA_Ile_lys_synt"/>
</dbReference>
<keyword evidence="5" id="KW-0067">ATP-binding</keyword>
<feature type="domain" description="tRNA(Ile)-lysidine/2-thiocytidine synthase N-terminal" evidence="7">
    <location>
        <begin position="23"/>
        <end position="200"/>
    </location>
</feature>
<dbReference type="InterPro" id="IPR012795">
    <property type="entry name" value="tRNA_Ile_lys_synt_N"/>
</dbReference>
<dbReference type="EC" id="6.3.4.19" evidence="1"/>
<dbReference type="HAMAP" id="MF_01161">
    <property type="entry name" value="tRNA_Ile_lys_synt"/>
    <property type="match status" value="1"/>
</dbReference>
<dbReference type="GO" id="GO:0005524">
    <property type="term" value="F:ATP binding"/>
    <property type="evidence" value="ECO:0007669"/>
    <property type="project" value="UniProtKB-KW"/>
</dbReference>
<sequence>MEYFEHLMSVNSVRDMLDHSHDCVIAVSGGADSMMLLHWFSEHRDKFTQQFRVVHVNHNIQAVSAEWADFVARVCEQYHMPCEIINVSLDGYGNNLESAARKARYHALCNVGADTVILGHHGNDQVENFFLRVFRGSGVRGLKSMTPVTDCWYDGNISLVRPLLEVTRRQILDYTDHHDVPFIQDPSNANNDFDRNFIRNKLWPVVEQRFDIADINTLRTIQHLGEAWQLVSELADIDIRDATCENGALDWHQLKFIGYMRLKNLILRMLDIHKVYNFSINHVEQFARGIVAANINSKNELSLRGFRMYKHGAMVHVCVNKVRAAA</sequence>
<evidence type="ECO:0000256" key="4">
    <source>
        <dbReference type="ARBA" id="ARBA00022741"/>
    </source>
</evidence>
<dbReference type="CDD" id="cd01992">
    <property type="entry name" value="TilS_N"/>
    <property type="match status" value="1"/>
</dbReference>
<dbReference type="PANTHER" id="PTHR43033">
    <property type="entry name" value="TRNA(ILE)-LYSIDINE SYNTHASE-RELATED"/>
    <property type="match status" value="1"/>
</dbReference>
<accession>A0A6J5KS07</accession>
<evidence type="ECO:0000256" key="1">
    <source>
        <dbReference type="ARBA" id="ARBA00013267"/>
    </source>
</evidence>
<evidence type="ECO:0000256" key="2">
    <source>
        <dbReference type="ARBA" id="ARBA00022598"/>
    </source>
</evidence>
<keyword evidence="4" id="KW-0547">Nucleotide-binding</keyword>
<dbReference type="InterPro" id="IPR014729">
    <property type="entry name" value="Rossmann-like_a/b/a_fold"/>
</dbReference>
<evidence type="ECO:0000256" key="6">
    <source>
        <dbReference type="ARBA" id="ARBA00048539"/>
    </source>
</evidence>
<comment type="catalytic activity">
    <reaction evidence="6">
        <text>cytidine(34) in tRNA(Ile2) + L-lysine + ATP = lysidine(34) in tRNA(Ile2) + AMP + diphosphate + H(+)</text>
        <dbReference type="Rhea" id="RHEA:43744"/>
        <dbReference type="Rhea" id="RHEA-COMP:10625"/>
        <dbReference type="Rhea" id="RHEA-COMP:10670"/>
        <dbReference type="ChEBI" id="CHEBI:15378"/>
        <dbReference type="ChEBI" id="CHEBI:30616"/>
        <dbReference type="ChEBI" id="CHEBI:32551"/>
        <dbReference type="ChEBI" id="CHEBI:33019"/>
        <dbReference type="ChEBI" id="CHEBI:82748"/>
        <dbReference type="ChEBI" id="CHEBI:83665"/>
        <dbReference type="ChEBI" id="CHEBI:456215"/>
        <dbReference type="EC" id="6.3.4.19"/>
    </reaction>
</comment>
<keyword evidence="2" id="KW-0436">Ligase</keyword>
<evidence type="ECO:0000256" key="5">
    <source>
        <dbReference type="ARBA" id="ARBA00022840"/>
    </source>
</evidence>
<dbReference type="GO" id="GO:0008033">
    <property type="term" value="P:tRNA processing"/>
    <property type="evidence" value="ECO:0007669"/>
    <property type="project" value="UniProtKB-KW"/>
</dbReference>
<organism evidence="8">
    <name type="scientific">uncultured Caudovirales phage</name>
    <dbReference type="NCBI Taxonomy" id="2100421"/>
    <lineage>
        <taxon>Viruses</taxon>
        <taxon>Duplodnaviria</taxon>
        <taxon>Heunggongvirae</taxon>
        <taxon>Uroviricota</taxon>
        <taxon>Caudoviricetes</taxon>
        <taxon>Peduoviridae</taxon>
        <taxon>Maltschvirus</taxon>
        <taxon>Maltschvirus maltsch</taxon>
    </lineage>
</organism>
<evidence type="ECO:0000313" key="8">
    <source>
        <dbReference type="EMBL" id="CAB4123019.1"/>
    </source>
</evidence>
<gene>
    <name evidence="8" type="ORF">UFOVP29_178</name>
</gene>
<proteinExistence type="inferred from homology"/>
<reference evidence="8" key="1">
    <citation type="submission" date="2020-04" db="EMBL/GenBank/DDBJ databases">
        <authorList>
            <person name="Chiriac C."/>
            <person name="Salcher M."/>
            <person name="Ghai R."/>
            <person name="Kavagutti S V."/>
        </authorList>
    </citation>
    <scope>NUCLEOTIDE SEQUENCE</scope>
</reference>
<dbReference type="SUPFAM" id="SSF52402">
    <property type="entry name" value="Adenine nucleotide alpha hydrolases-like"/>
    <property type="match status" value="1"/>
</dbReference>
<keyword evidence="3" id="KW-0819">tRNA processing</keyword>
<dbReference type="EMBL" id="LR796167">
    <property type="protein sequence ID" value="CAB4123019.1"/>
    <property type="molecule type" value="Genomic_DNA"/>
</dbReference>
<dbReference type="InterPro" id="IPR011063">
    <property type="entry name" value="TilS/TtcA_N"/>
</dbReference>
<evidence type="ECO:0000259" key="7">
    <source>
        <dbReference type="Pfam" id="PF01171"/>
    </source>
</evidence>
<name>A0A6J5KS07_9CAUD</name>
<dbReference type="Gene3D" id="3.40.50.620">
    <property type="entry name" value="HUPs"/>
    <property type="match status" value="1"/>
</dbReference>